<dbReference type="Pfam" id="PF14258">
    <property type="entry name" value="DUF4350"/>
    <property type="match status" value="1"/>
</dbReference>
<dbReference type="RefSeq" id="WP_062074450.1">
    <property type="nucleotide sequence ID" value="NZ_BBRC01000003.1"/>
</dbReference>
<keyword evidence="1" id="KW-1133">Transmembrane helix</keyword>
<name>A0A7Y9ZB04_9MICO</name>
<feature type="transmembrane region" description="Helical" evidence="1">
    <location>
        <begin position="268"/>
        <end position="287"/>
    </location>
</feature>
<dbReference type="AlphaFoldDB" id="A0A7Y9ZB04"/>
<keyword evidence="1" id="KW-0812">Transmembrane</keyword>
<keyword evidence="1" id="KW-0472">Membrane</keyword>
<dbReference type="OrthoDB" id="5241668at2"/>
<organism evidence="3 4">
    <name type="scientific">Demequina lutea</name>
    <dbReference type="NCBI Taxonomy" id="431489"/>
    <lineage>
        <taxon>Bacteria</taxon>
        <taxon>Bacillati</taxon>
        <taxon>Actinomycetota</taxon>
        <taxon>Actinomycetes</taxon>
        <taxon>Micrococcales</taxon>
        <taxon>Demequinaceae</taxon>
        <taxon>Demequina</taxon>
    </lineage>
</organism>
<accession>A0A7Y9ZB04</accession>
<sequence length="400" mass="41462">MTLHTLPPGFVLGDGSTAGAAARSGWRRFGWIITLVVVALLVLAFLVFTKAPTSTAPLSTNNAQPAGARALAEILRQQGVEVTESSTLSGASKALGADGTLVIAGYSILDTDQITSILAWPGPVIWLAPSDYDVPTIVPSTVPAADASSAIVSADCSVPAVQRAGDLNAPGGRYATMWKTPSVTTCYATPSTGDSMMLQVTRDGASPMTVIGAPKFLTNQYLADEGNASLALNLLGSTQHLDWYMGTPYDTSTLGINGQSGVVLRAPAWVNAAALAAALTFFMAGLWRGRRLGPLVTEPLPVVVPASEATTGRARLYRRGRASGHAAAALRAGSARRLAQRLGLGPHADRATITSAVAASSATDAATVDFLIFGPPPRDEASMLDLVRRLDALESEVDPT</sequence>
<evidence type="ECO:0000313" key="3">
    <source>
        <dbReference type="EMBL" id="NYI40795.1"/>
    </source>
</evidence>
<dbReference type="EMBL" id="JACBZO010000001">
    <property type="protein sequence ID" value="NYI40795.1"/>
    <property type="molecule type" value="Genomic_DNA"/>
</dbReference>
<dbReference type="InterPro" id="IPR025646">
    <property type="entry name" value="DUF4350"/>
</dbReference>
<protein>
    <recommendedName>
        <fullName evidence="2">DUF4350 domain-containing protein</fullName>
    </recommendedName>
</protein>
<keyword evidence="4" id="KW-1185">Reference proteome</keyword>
<evidence type="ECO:0000313" key="4">
    <source>
        <dbReference type="Proteomes" id="UP000547973"/>
    </source>
</evidence>
<dbReference type="Proteomes" id="UP000547973">
    <property type="component" value="Unassembled WGS sequence"/>
</dbReference>
<evidence type="ECO:0000256" key="1">
    <source>
        <dbReference type="SAM" id="Phobius"/>
    </source>
</evidence>
<reference evidence="3 4" key="1">
    <citation type="submission" date="2020-07" db="EMBL/GenBank/DDBJ databases">
        <title>Sequencing the genomes of 1000 actinobacteria strains.</title>
        <authorList>
            <person name="Klenk H.-P."/>
        </authorList>
    </citation>
    <scope>NUCLEOTIDE SEQUENCE [LARGE SCALE GENOMIC DNA]</scope>
    <source>
        <strain evidence="3 4">DSM 19970</strain>
    </source>
</reference>
<proteinExistence type="predicted"/>
<feature type="domain" description="DUF4350" evidence="2">
    <location>
        <begin position="61"/>
        <end position="235"/>
    </location>
</feature>
<gene>
    <name evidence="3" type="ORF">BKA03_000914</name>
</gene>
<evidence type="ECO:0000259" key="2">
    <source>
        <dbReference type="Pfam" id="PF14258"/>
    </source>
</evidence>
<comment type="caution">
    <text evidence="3">The sequence shown here is derived from an EMBL/GenBank/DDBJ whole genome shotgun (WGS) entry which is preliminary data.</text>
</comment>
<feature type="transmembrane region" description="Helical" evidence="1">
    <location>
        <begin position="29"/>
        <end position="48"/>
    </location>
</feature>